<dbReference type="RefSeq" id="WP_005259786.1">
    <property type="nucleotide sequence ID" value="NZ_AJYC02000068.1"/>
</dbReference>
<accession>K8XTU7</accession>
<evidence type="ECO:0000313" key="2">
    <source>
        <dbReference type="Proteomes" id="UP000005951"/>
    </source>
</evidence>
<dbReference type="AlphaFoldDB" id="K8XTU7"/>
<organism evidence="1 2">
    <name type="scientific">Rhodococcus opacus M213</name>
    <dbReference type="NCBI Taxonomy" id="1129896"/>
    <lineage>
        <taxon>Bacteria</taxon>
        <taxon>Bacillati</taxon>
        <taxon>Actinomycetota</taxon>
        <taxon>Actinomycetes</taxon>
        <taxon>Mycobacteriales</taxon>
        <taxon>Nocardiaceae</taxon>
        <taxon>Rhodococcus</taxon>
    </lineage>
</organism>
<proteinExistence type="predicted"/>
<name>K8XTU7_RHOOP</name>
<sequence length="93" mass="10205">MATEKPHTICMRASDDDRVLIAAVADAMGLSVSAFLRETVLDLCAAYVDKHGAGFLAAKAAEAEEERQRKRKISEKNLLRISAGIDRDKGLRF</sequence>
<evidence type="ECO:0000313" key="1">
    <source>
        <dbReference type="EMBL" id="EKT80485.1"/>
    </source>
</evidence>
<dbReference type="EMBL" id="AJYC02000068">
    <property type="protein sequence ID" value="EKT80485.1"/>
    <property type="molecule type" value="Genomic_DNA"/>
</dbReference>
<gene>
    <name evidence="1" type="ORF">WSS_A21963</name>
</gene>
<dbReference type="Proteomes" id="UP000005951">
    <property type="component" value="Unassembled WGS sequence"/>
</dbReference>
<reference evidence="1 2" key="1">
    <citation type="journal article" date="2013" name="Genome Announc.">
        <title>Draft Genome Sequence of Rhodococcus opacus Strain M213 Shows a Diverse Catabolic Potential.</title>
        <authorList>
            <person name="Pathak A."/>
            <person name="Green S.J."/>
            <person name="Ogram A."/>
            <person name="Chauhan A."/>
        </authorList>
    </citation>
    <scope>NUCLEOTIDE SEQUENCE [LARGE SCALE GENOMIC DNA]</scope>
    <source>
        <strain evidence="1 2">M213</strain>
    </source>
</reference>
<comment type="caution">
    <text evidence="1">The sequence shown here is derived from an EMBL/GenBank/DDBJ whole genome shotgun (WGS) entry which is preliminary data.</text>
</comment>
<protein>
    <submittedName>
        <fullName evidence="1">Uncharacterized protein</fullName>
    </submittedName>
</protein>